<dbReference type="InterPro" id="IPR038081">
    <property type="entry name" value="CalX-like_sf"/>
</dbReference>
<dbReference type="AlphaFoldDB" id="A0A6S7JRJ9"/>
<protein>
    <submittedName>
        <fullName evidence="5">---NA</fullName>
    </submittedName>
</protein>
<evidence type="ECO:0000313" key="5">
    <source>
        <dbReference type="EMBL" id="CAB4032724.1"/>
    </source>
</evidence>
<name>A0A6S7JRJ9_PARCT</name>
<evidence type="ECO:0000256" key="3">
    <source>
        <dbReference type="ARBA" id="ARBA00022837"/>
    </source>
</evidence>
<gene>
    <name evidence="5" type="ORF">PACLA_8A005961</name>
</gene>
<dbReference type="Pfam" id="PF03160">
    <property type="entry name" value="Calx-beta"/>
    <property type="match status" value="1"/>
</dbReference>
<evidence type="ECO:0000259" key="4">
    <source>
        <dbReference type="Pfam" id="PF03160"/>
    </source>
</evidence>
<keyword evidence="1" id="KW-0732">Signal</keyword>
<accession>A0A6S7JRJ9</accession>
<dbReference type="GO" id="GO:0016020">
    <property type="term" value="C:membrane"/>
    <property type="evidence" value="ECO:0007669"/>
    <property type="project" value="InterPro"/>
</dbReference>
<dbReference type="Proteomes" id="UP001152795">
    <property type="component" value="Unassembled WGS sequence"/>
</dbReference>
<dbReference type="Gene3D" id="2.60.40.2030">
    <property type="match status" value="1"/>
</dbReference>
<organism evidence="5 6">
    <name type="scientific">Paramuricea clavata</name>
    <name type="common">Red gorgonian</name>
    <name type="synonym">Violescent sea-whip</name>
    <dbReference type="NCBI Taxonomy" id="317549"/>
    <lineage>
        <taxon>Eukaryota</taxon>
        <taxon>Metazoa</taxon>
        <taxon>Cnidaria</taxon>
        <taxon>Anthozoa</taxon>
        <taxon>Octocorallia</taxon>
        <taxon>Malacalcyonacea</taxon>
        <taxon>Plexauridae</taxon>
        <taxon>Paramuricea</taxon>
    </lineage>
</organism>
<dbReference type="GO" id="GO:0007154">
    <property type="term" value="P:cell communication"/>
    <property type="evidence" value="ECO:0007669"/>
    <property type="project" value="InterPro"/>
</dbReference>
<evidence type="ECO:0000313" key="6">
    <source>
        <dbReference type="Proteomes" id="UP001152795"/>
    </source>
</evidence>
<proteinExistence type="predicted"/>
<dbReference type="SUPFAM" id="SSF141072">
    <property type="entry name" value="CalX-like"/>
    <property type="match status" value="1"/>
</dbReference>
<dbReference type="EMBL" id="CACRXK020018638">
    <property type="protein sequence ID" value="CAB4032724.1"/>
    <property type="molecule type" value="Genomic_DNA"/>
</dbReference>
<keyword evidence="3" id="KW-0106">Calcium</keyword>
<dbReference type="InterPro" id="IPR003644">
    <property type="entry name" value="Calx_beta"/>
</dbReference>
<keyword evidence="2" id="KW-0677">Repeat</keyword>
<sequence>MSLKAKELYFFVFIWAFASTEGNRDHNVVGFGRNFYYGKEGRSAKICLVIKKYVEPITGVITTTDETAKGGVDYNDTMLPVNITTNSSSSVCYVINLLDDGDSEGLETFTVVFTTNDSNDQISRSRSTVTITDDDGKYCILMFLPNKTPAQAFTLT</sequence>
<evidence type="ECO:0000256" key="2">
    <source>
        <dbReference type="ARBA" id="ARBA00022737"/>
    </source>
</evidence>
<comment type="caution">
    <text evidence="5">The sequence shown here is derived from an EMBL/GenBank/DDBJ whole genome shotgun (WGS) entry which is preliminary data.</text>
</comment>
<feature type="domain" description="Calx-beta" evidence="4">
    <location>
        <begin position="25"/>
        <end position="135"/>
    </location>
</feature>
<evidence type="ECO:0000256" key="1">
    <source>
        <dbReference type="ARBA" id="ARBA00022729"/>
    </source>
</evidence>
<reference evidence="5" key="1">
    <citation type="submission" date="2020-04" db="EMBL/GenBank/DDBJ databases">
        <authorList>
            <person name="Alioto T."/>
            <person name="Alioto T."/>
            <person name="Gomez Garrido J."/>
        </authorList>
    </citation>
    <scope>NUCLEOTIDE SEQUENCE</scope>
    <source>
        <strain evidence="5">A484AB</strain>
    </source>
</reference>
<keyword evidence="6" id="KW-1185">Reference proteome</keyword>